<proteinExistence type="inferred from homology"/>
<evidence type="ECO:0000256" key="1">
    <source>
        <dbReference type="ARBA" id="ARBA00008580"/>
    </source>
</evidence>
<dbReference type="CDD" id="cd22231">
    <property type="entry name" value="RHH_NikR_HicB-like"/>
    <property type="match status" value="1"/>
</dbReference>
<name>A0ABQ4TMX3_9HYPH</name>
<dbReference type="InterPro" id="IPR010985">
    <property type="entry name" value="Ribbon_hlx_hlx"/>
</dbReference>
<dbReference type="Pfam" id="PF03693">
    <property type="entry name" value="ParD_antitoxin"/>
    <property type="match status" value="1"/>
</dbReference>
<dbReference type="InterPro" id="IPR038296">
    <property type="entry name" value="ParD_sf"/>
</dbReference>
<gene>
    <name evidence="3" type="primary">parD1</name>
    <name evidence="3" type="ORF">EKPJFOCH_1527</name>
</gene>
<dbReference type="Proteomes" id="UP001055101">
    <property type="component" value="Unassembled WGS sequence"/>
</dbReference>
<evidence type="ECO:0000313" key="4">
    <source>
        <dbReference type="Proteomes" id="UP001055101"/>
    </source>
</evidence>
<dbReference type="SUPFAM" id="SSF47598">
    <property type="entry name" value="Ribbon-helix-helix"/>
    <property type="match status" value="1"/>
</dbReference>
<evidence type="ECO:0000313" key="3">
    <source>
        <dbReference type="EMBL" id="GJE55040.1"/>
    </source>
</evidence>
<dbReference type="RefSeq" id="WP_147813755.1">
    <property type="nucleotide sequence ID" value="NZ_BPRA01000006.1"/>
</dbReference>
<keyword evidence="4" id="KW-1185">Reference proteome</keyword>
<dbReference type="NCBIfam" id="TIGR02606">
    <property type="entry name" value="antidote_CC2985"/>
    <property type="match status" value="1"/>
</dbReference>
<evidence type="ECO:0000256" key="2">
    <source>
        <dbReference type="ARBA" id="ARBA00022649"/>
    </source>
</evidence>
<keyword evidence="2" id="KW-1277">Toxin-antitoxin system</keyword>
<dbReference type="Gene3D" id="6.10.10.120">
    <property type="entry name" value="Antitoxin ParD1-like"/>
    <property type="match status" value="1"/>
</dbReference>
<reference evidence="3" key="2">
    <citation type="submission" date="2021-08" db="EMBL/GenBank/DDBJ databases">
        <authorList>
            <person name="Tani A."/>
            <person name="Ola A."/>
            <person name="Ogura Y."/>
            <person name="Katsura K."/>
            <person name="Hayashi T."/>
        </authorList>
    </citation>
    <scope>NUCLEOTIDE SEQUENCE</scope>
    <source>
        <strain evidence="3">DSM 23674</strain>
    </source>
</reference>
<sequence>MARNTSISLGDHFAHFIDRQIDGGRYGSASDVVRAGLRLLEEQEARLETLRAALIEGEASGTPEPFETEAFLLAKRALR</sequence>
<comment type="caution">
    <text evidence="3">The sequence shown here is derived from an EMBL/GenBank/DDBJ whole genome shotgun (WGS) entry which is preliminary data.</text>
</comment>
<dbReference type="PANTHER" id="PTHR36582">
    <property type="entry name" value="ANTITOXIN PARD"/>
    <property type="match status" value="1"/>
</dbReference>
<organism evidence="3 4">
    <name type="scientific">Methylobacterium thuringiense</name>
    <dbReference type="NCBI Taxonomy" id="1003091"/>
    <lineage>
        <taxon>Bacteria</taxon>
        <taxon>Pseudomonadati</taxon>
        <taxon>Pseudomonadota</taxon>
        <taxon>Alphaproteobacteria</taxon>
        <taxon>Hyphomicrobiales</taxon>
        <taxon>Methylobacteriaceae</taxon>
        <taxon>Methylobacterium</taxon>
    </lineage>
</organism>
<reference evidence="3" key="1">
    <citation type="journal article" date="2021" name="Front. Microbiol.">
        <title>Comprehensive Comparative Genomics and Phenotyping of Methylobacterium Species.</title>
        <authorList>
            <person name="Alessa O."/>
            <person name="Ogura Y."/>
            <person name="Fujitani Y."/>
            <person name="Takami H."/>
            <person name="Hayashi T."/>
            <person name="Sahin N."/>
            <person name="Tani A."/>
        </authorList>
    </citation>
    <scope>NUCLEOTIDE SEQUENCE</scope>
    <source>
        <strain evidence="3">DSM 23674</strain>
    </source>
</reference>
<dbReference type="PANTHER" id="PTHR36582:SF2">
    <property type="entry name" value="ANTITOXIN PARD"/>
    <property type="match status" value="1"/>
</dbReference>
<dbReference type="InterPro" id="IPR022789">
    <property type="entry name" value="ParD"/>
</dbReference>
<protein>
    <submittedName>
        <fullName evidence="3">Antitoxin ParD1</fullName>
    </submittedName>
</protein>
<dbReference type="EMBL" id="BPRA01000006">
    <property type="protein sequence ID" value="GJE55040.1"/>
    <property type="molecule type" value="Genomic_DNA"/>
</dbReference>
<comment type="similarity">
    <text evidence="1">Belongs to the ParD antitoxin family.</text>
</comment>
<accession>A0ABQ4TMX3</accession>